<reference evidence="2 3" key="1">
    <citation type="submission" date="2017-01" db="EMBL/GenBank/DDBJ databases">
        <title>A new Hymenobacter.</title>
        <authorList>
            <person name="Liang Y."/>
            <person name="Feng F."/>
        </authorList>
    </citation>
    <scope>NUCLEOTIDE SEQUENCE [LARGE SCALE GENOMIC DNA]</scope>
    <source>
        <strain evidence="2">MIMBbqt21</strain>
    </source>
</reference>
<name>A0A243WA26_9BACT</name>
<gene>
    <name evidence="2" type="ORF">BXP70_19690</name>
</gene>
<keyword evidence="1" id="KW-0732">Signal</keyword>
<organism evidence="2 3">
    <name type="scientific">Hymenobacter crusticola</name>
    <dbReference type="NCBI Taxonomy" id="1770526"/>
    <lineage>
        <taxon>Bacteria</taxon>
        <taxon>Pseudomonadati</taxon>
        <taxon>Bacteroidota</taxon>
        <taxon>Cytophagia</taxon>
        <taxon>Cytophagales</taxon>
        <taxon>Hymenobacteraceae</taxon>
        <taxon>Hymenobacter</taxon>
    </lineage>
</organism>
<proteinExistence type="predicted"/>
<accession>A0A243WA26</accession>
<dbReference type="AlphaFoldDB" id="A0A243WA26"/>
<evidence type="ECO:0000256" key="1">
    <source>
        <dbReference type="SAM" id="SignalP"/>
    </source>
</evidence>
<dbReference type="EMBL" id="MTSE01000012">
    <property type="protein sequence ID" value="OUJ72204.1"/>
    <property type="molecule type" value="Genomic_DNA"/>
</dbReference>
<keyword evidence="3" id="KW-1185">Reference proteome</keyword>
<feature type="signal peptide" evidence="1">
    <location>
        <begin position="1"/>
        <end position="17"/>
    </location>
</feature>
<sequence>MRLRSFHLFLFAFLSLAATPNKLIVPGHSLGNIALGASPETLEQLGKPATSDAAMQKAWATWYGKPTASHLPPTQLDVYTAATGPDMRKTIQMVRATSSWFRTSTGLHNGSTLASIRHAYSSLSLTTSYAPTPKASPHYIYDNAKAGIAFEMDGKAATSHCVAIILHLPGKATASTYMAMTQYLQLINQRAAK</sequence>
<protein>
    <submittedName>
        <fullName evidence="2">Uncharacterized protein</fullName>
    </submittedName>
</protein>
<dbReference type="Proteomes" id="UP000194873">
    <property type="component" value="Unassembled WGS sequence"/>
</dbReference>
<comment type="caution">
    <text evidence="2">The sequence shown here is derived from an EMBL/GenBank/DDBJ whole genome shotgun (WGS) entry which is preliminary data.</text>
</comment>
<evidence type="ECO:0000313" key="2">
    <source>
        <dbReference type="EMBL" id="OUJ72204.1"/>
    </source>
</evidence>
<evidence type="ECO:0000313" key="3">
    <source>
        <dbReference type="Proteomes" id="UP000194873"/>
    </source>
</evidence>
<feature type="chain" id="PRO_5012015144" evidence="1">
    <location>
        <begin position="18"/>
        <end position="193"/>
    </location>
</feature>
<dbReference type="OrthoDB" id="1494315at2"/>
<dbReference type="RefSeq" id="WP_086595820.1">
    <property type="nucleotide sequence ID" value="NZ_MTSE01000012.1"/>
</dbReference>